<sequence length="300" mass="32250">MHPFRFAVQGGPWRDPAATVALARTVESLGYDELYSSDHIGGADPYVPLVHAAAATERIAFGPLVLNNEFHHPALLARSVATADVLSGGRMILGLGTGYAASEHEAIGLELRPPKERVDRFDECAAILRDLLTDGSCHRTGAHHDVELDDLGIRPARPVPILIGGFGRRVVAVAGRYADIFQFTGLVHASDGSPTAGGFALAAVERRAEWLTEASDGRRIERSALVQACFVGDDAPSAAELGERFELDEQTVNDTPFALSGSVDQIVDKLQRLRDRTGISHYVVREPEAFAPIVEALSGR</sequence>
<keyword evidence="2" id="KW-0288">FMN</keyword>
<dbReference type="PANTHER" id="PTHR42847">
    <property type="entry name" value="ALKANESULFONATE MONOOXYGENASE"/>
    <property type="match status" value="1"/>
</dbReference>
<dbReference type="Pfam" id="PF00296">
    <property type="entry name" value="Bac_luciferase"/>
    <property type="match status" value="1"/>
</dbReference>
<evidence type="ECO:0000256" key="2">
    <source>
        <dbReference type="ARBA" id="ARBA00022643"/>
    </source>
</evidence>
<dbReference type="Proteomes" id="UP000294558">
    <property type="component" value="Unassembled WGS sequence"/>
</dbReference>
<reference evidence="6 7" key="1">
    <citation type="submission" date="2019-03" db="EMBL/GenBank/DDBJ databases">
        <title>Sequencing the genomes of 1000 actinobacteria strains.</title>
        <authorList>
            <person name="Klenk H.-P."/>
        </authorList>
    </citation>
    <scope>NUCLEOTIDE SEQUENCE [LARGE SCALE GENOMIC DNA]</scope>
    <source>
        <strain evidence="6 7">DSM 18936</strain>
    </source>
</reference>
<dbReference type="RefSeq" id="WP_133868155.1">
    <property type="nucleotide sequence ID" value="NZ_SOAU01000001.1"/>
</dbReference>
<dbReference type="Gene3D" id="3.20.20.30">
    <property type="entry name" value="Luciferase-like domain"/>
    <property type="match status" value="1"/>
</dbReference>
<evidence type="ECO:0000313" key="6">
    <source>
        <dbReference type="EMBL" id="TDT15726.1"/>
    </source>
</evidence>
<dbReference type="InterPro" id="IPR050172">
    <property type="entry name" value="SsuD_RutA_monooxygenase"/>
</dbReference>
<dbReference type="SUPFAM" id="SSF51679">
    <property type="entry name" value="Bacterial luciferase-like"/>
    <property type="match status" value="1"/>
</dbReference>
<dbReference type="OrthoDB" id="4288123at2"/>
<comment type="caution">
    <text evidence="6">The sequence shown here is derived from an EMBL/GenBank/DDBJ whole genome shotgun (WGS) entry which is preliminary data.</text>
</comment>
<evidence type="ECO:0000256" key="3">
    <source>
        <dbReference type="ARBA" id="ARBA00023002"/>
    </source>
</evidence>
<evidence type="ECO:0000313" key="7">
    <source>
        <dbReference type="Proteomes" id="UP000294558"/>
    </source>
</evidence>
<dbReference type="PANTHER" id="PTHR42847:SF4">
    <property type="entry name" value="ALKANESULFONATE MONOOXYGENASE-RELATED"/>
    <property type="match status" value="1"/>
</dbReference>
<keyword evidence="1" id="KW-0285">Flavoprotein</keyword>
<dbReference type="GO" id="GO:0046306">
    <property type="term" value="P:alkanesulfonate catabolic process"/>
    <property type="evidence" value="ECO:0007669"/>
    <property type="project" value="TreeGrafter"/>
</dbReference>
<dbReference type="GO" id="GO:0008726">
    <property type="term" value="F:alkanesulfonate monooxygenase activity"/>
    <property type="evidence" value="ECO:0007669"/>
    <property type="project" value="TreeGrafter"/>
</dbReference>
<dbReference type="InterPro" id="IPR036661">
    <property type="entry name" value="Luciferase-like_sf"/>
</dbReference>
<keyword evidence="4" id="KW-0503">Monooxygenase</keyword>
<protein>
    <submittedName>
        <fullName evidence="6">Putative F420-dependent oxidoreductase</fullName>
    </submittedName>
</protein>
<evidence type="ECO:0000256" key="4">
    <source>
        <dbReference type="ARBA" id="ARBA00023033"/>
    </source>
</evidence>
<dbReference type="AlphaFoldDB" id="A0A4R7HZM9"/>
<accession>A0A4R7HZM9</accession>
<organism evidence="6 7">
    <name type="scientific">Ilumatobacter fluminis</name>
    <dbReference type="NCBI Taxonomy" id="467091"/>
    <lineage>
        <taxon>Bacteria</taxon>
        <taxon>Bacillati</taxon>
        <taxon>Actinomycetota</taxon>
        <taxon>Acidimicrobiia</taxon>
        <taxon>Acidimicrobiales</taxon>
        <taxon>Ilumatobacteraceae</taxon>
        <taxon>Ilumatobacter</taxon>
    </lineage>
</organism>
<feature type="domain" description="Luciferase-like" evidence="5">
    <location>
        <begin position="3"/>
        <end position="187"/>
    </location>
</feature>
<keyword evidence="3" id="KW-0560">Oxidoreductase</keyword>
<name>A0A4R7HZM9_9ACTN</name>
<gene>
    <name evidence="6" type="ORF">BDK89_1303</name>
</gene>
<evidence type="ECO:0000259" key="5">
    <source>
        <dbReference type="Pfam" id="PF00296"/>
    </source>
</evidence>
<dbReference type="InterPro" id="IPR019923">
    <property type="entry name" value="Lucif-like_OxRdtase_MSMEG_2516"/>
</dbReference>
<evidence type="ECO:0000256" key="1">
    <source>
        <dbReference type="ARBA" id="ARBA00022630"/>
    </source>
</evidence>
<proteinExistence type="predicted"/>
<dbReference type="NCBIfam" id="TIGR03621">
    <property type="entry name" value="F420_MSMEG_2516"/>
    <property type="match status" value="1"/>
</dbReference>
<dbReference type="EMBL" id="SOAU01000001">
    <property type="protein sequence ID" value="TDT15726.1"/>
    <property type="molecule type" value="Genomic_DNA"/>
</dbReference>
<keyword evidence="7" id="KW-1185">Reference proteome</keyword>
<dbReference type="InterPro" id="IPR011251">
    <property type="entry name" value="Luciferase-like_dom"/>
</dbReference>